<evidence type="ECO:0000313" key="1">
    <source>
        <dbReference type="EMBL" id="MPM25286.1"/>
    </source>
</evidence>
<dbReference type="PANTHER" id="PTHR19288">
    <property type="entry name" value="4-NITROPHENYLPHOSPHATASE-RELATED"/>
    <property type="match status" value="1"/>
</dbReference>
<dbReference type="InterPro" id="IPR036412">
    <property type="entry name" value="HAD-like_sf"/>
</dbReference>
<dbReference type="EC" id="3.1.3.21" evidence="1"/>
<dbReference type="Pfam" id="PF13242">
    <property type="entry name" value="Hydrolase_like"/>
    <property type="match status" value="1"/>
</dbReference>
<dbReference type="InterPro" id="IPR023214">
    <property type="entry name" value="HAD_sf"/>
</dbReference>
<dbReference type="InterPro" id="IPR006357">
    <property type="entry name" value="HAD-SF_hydro_IIA"/>
</dbReference>
<dbReference type="AlphaFoldDB" id="A0A644Y9P5"/>
<sequence>MSEVISEYDAALFDLDGVVYLGPQAVPGAAEGIAALRERAVPVCFVTNNAARAPEAVVDQLVGLGIPCTVAEVITAGQAGVRMLSQELPAGSTVLVCGSDALADQVAAAGFTVATSAEDAPDAVIQGYEPDLSWSVLTETALAVQRGARWFATNADPTRPTDRGLEPGAGAQIAVVRMVVGGDPQTAGKPEKPLMEAAAARLGAGRPIFVGDRLDTDIAGGRNADMDTMLVFSGTHRAADLFAADPAHRPTHIGRDLRDLLAPAATVTSDGDGARCGEAHVRLVDDAVTIVAAGDPLDLVRATARLVWSVRDAGRAVDPSAVEEAVAAELGR</sequence>
<dbReference type="Pfam" id="PF13344">
    <property type="entry name" value="Hydrolase_6"/>
    <property type="match status" value="1"/>
</dbReference>
<dbReference type="SUPFAM" id="SSF56784">
    <property type="entry name" value="HAD-like"/>
    <property type="match status" value="1"/>
</dbReference>
<reference evidence="1" key="1">
    <citation type="submission" date="2019-08" db="EMBL/GenBank/DDBJ databases">
        <authorList>
            <person name="Kucharzyk K."/>
            <person name="Murdoch R.W."/>
            <person name="Higgins S."/>
            <person name="Loffler F."/>
        </authorList>
    </citation>
    <scope>NUCLEOTIDE SEQUENCE</scope>
</reference>
<accession>A0A644Y9P5</accession>
<dbReference type="PANTHER" id="PTHR19288:SF95">
    <property type="entry name" value="D-GLYCEROL 3-PHOSPHATE PHOSPHATASE"/>
    <property type="match status" value="1"/>
</dbReference>
<comment type="caution">
    <text evidence="1">The sequence shown here is derived from an EMBL/GenBank/DDBJ whole genome shotgun (WGS) entry which is preliminary data.</text>
</comment>
<gene>
    <name evidence="1" type="ORF">SDC9_71776</name>
</gene>
<proteinExistence type="predicted"/>
<organism evidence="1">
    <name type="scientific">bioreactor metagenome</name>
    <dbReference type="NCBI Taxonomy" id="1076179"/>
    <lineage>
        <taxon>unclassified sequences</taxon>
        <taxon>metagenomes</taxon>
        <taxon>ecological metagenomes</taxon>
    </lineage>
</organism>
<dbReference type="NCBIfam" id="TIGR01460">
    <property type="entry name" value="HAD-SF-IIA"/>
    <property type="match status" value="1"/>
</dbReference>
<keyword evidence="1" id="KW-0378">Hydrolase</keyword>
<dbReference type="GO" id="GO:0005737">
    <property type="term" value="C:cytoplasm"/>
    <property type="evidence" value="ECO:0007669"/>
    <property type="project" value="TreeGrafter"/>
</dbReference>
<dbReference type="GO" id="GO:0016791">
    <property type="term" value="F:phosphatase activity"/>
    <property type="evidence" value="ECO:0007669"/>
    <property type="project" value="TreeGrafter"/>
</dbReference>
<protein>
    <submittedName>
        <fullName evidence="1">D,L-glycerol 3-phosphate phosphatase</fullName>
        <ecNumber evidence="1">3.1.3.21</ecNumber>
    </submittedName>
</protein>
<name>A0A644Y9P5_9ZZZZ</name>
<dbReference type="EMBL" id="VSSQ01004461">
    <property type="protein sequence ID" value="MPM25286.1"/>
    <property type="molecule type" value="Genomic_DNA"/>
</dbReference>
<dbReference type="Gene3D" id="3.40.50.1000">
    <property type="entry name" value="HAD superfamily/HAD-like"/>
    <property type="match status" value="2"/>
</dbReference>